<dbReference type="PROSITE" id="PS51318">
    <property type="entry name" value="TAT"/>
    <property type="match status" value="1"/>
</dbReference>
<dbReference type="RefSeq" id="WP_317140802.1">
    <property type="nucleotide sequence ID" value="NZ_CP118157.1"/>
</dbReference>
<feature type="chain" id="PRO_5041726757" evidence="2">
    <location>
        <begin position="27"/>
        <end position="201"/>
    </location>
</feature>
<dbReference type="EMBL" id="CP118157">
    <property type="protein sequence ID" value="WOF24331.1"/>
    <property type="molecule type" value="Genomic_DNA"/>
</dbReference>
<dbReference type="Gene3D" id="2.60.40.3700">
    <property type="match status" value="1"/>
</dbReference>
<reference evidence="3 4" key="1">
    <citation type="submission" date="2023-02" db="EMBL/GenBank/DDBJ databases">
        <title>Microbacterium betulae sp. nov., isolated from birch wood.</title>
        <authorList>
            <person name="Pasciak M."/>
            <person name="Pawlik K.J."/>
            <person name="Martynowski D."/>
            <person name="Laczmanski L."/>
            <person name="Ciekot J."/>
            <person name="Szponar B."/>
            <person name="Wojcik-Fatla A."/>
            <person name="Mackiewicz B."/>
            <person name="Farian E."/>
            <person name="Cholewa G."/>
            <person name="Cholewa A."/>
            <person name="Dutkiewicz J."/>
        </authorList>
    </citation>
    <scope>NUCLEOTIDE SEQUENCE [LARGE SCALE GENOMIC DNA]</scope>
    <source>
        <strain evidence="3 4">AB</strain>
    </source>
</reference>
<sequence>MTSTRRAALLSAAAIALTLTISSCTASDPAPSPAASSPEGSSAVDDESLEELAGLGAEEIIAALEAVPVSERRDDLRASVESNQVLLSSDGEEISVPVPEGQHHLSVAPYVSSTHDCYYHSLTTCTGELGGEEVTVRIVDDESGEVYVDESTALHDSGYIGFWLPQDRTVTVTVTSDAGEGTVTTSTGEDDLTCLTSLQLT</sequence>
<keyword evidence="2" id="KW-0732">Signal</keyword>
<feature type="region of interest" description="Disordered" evidence="1">
    <location>
        <begin position="25"/>
        <end position="49"/>
    </location>
</feature>
<dbReference type="AlphaFoldDB" id="A0AA97I609"/>
<organism evidence="3 4">
    <name type="scientific">Microbacterium betulae</name>
    <dbReference type="NCBI Taxonomy" id="2981139"/>
    <lineage>
        <taxon>Bacteria</taxon>
        <taxon>Bacillati</taxon>
        <taxon>Actinomycetota</taxon>
        <taxon>Actinomycetes</taxon>
        <taxon>Micrococcales</taxon>
        <taxon>Microbacteriaceae</taxon>
        <taxon>Microbacterium</taxon>
    </lineage>
</organism>
<keyword evidence="4" id="KW-1185">Reference proteome</keyword>
<dbReference type="InterPro" id="IPR006311">
    <property type="entry name" value="TAT_signal"/>
</dbReference>
<name>A0AA97I609_9MICO</name>
<evidence type="ECO:0000256" key="2">
    <source>
        <dbReference type="SAM" id="SignalP"/>
    </source>
</evidence>
<dbReference type="Pfam" id="PF21172">
    <property type="entry name" value="CueP"/>
    <property type="match status" value="1"/>
</dbReference>
<evidence type="ECO:0000313" key="3">
    <source>
        <dbReference type="EMBL" id="WOF24331.1"/>
    </source>
</evidence>
<feature type="signal peptide" evidence="2">
    <location>
        <begin position="1"/>
        <end position="26"/>
    </location>
</feature>
<evidence type="ECO:0000313" key="4">
    <source>
        <dbReference type="Proteomes" id="UP001305498"/>
    </source>
</evidence>
<dbReference type="InterPro" id="IPR047808">
    <property type="entry name" value="CueP-like"/>
</dbReference>
<feature type="compositionally biased region" description="Low complexity" evidence="1">
    <location>
        <begin position="25"/>
        <end position="43"/>
    </location>
</feature>
<dbReference type="NCBIfam" id="NF038094">
    <property type="entry name" value="CueP_fam"/>
    <property type="match status" value="1"/>
</dbReference>
<evidence type="ECO:0000256" key="1">
    <source>
        <dbReference type="SAM" id="MobiDB-lite"/>
    </source>
</evidence>
<dbReference type="Proteomes" id="UP001305498">
    <property type="component" value="Chromosome"/>
</dbReference>
<proteinExistence type="predicted"/>
<accession>A0AA97I609</accession>
<protein>
    <submittedName>
        <fullName evidence="3">CueP family metal-binding protein</fullName>
    </submittedName>
</protein>
<gene>
    <name evidence="3" type="ORF">N8K70_06590</name>
</gene>
<dbReference type="PROSITE" id="PS51257">
    <property type="entry name" value="PROKAR_LIPOPROTEIN"/>
    <property type="match status" value="1"/>
</dbReference>
<dbReference type="KEGG" id="mbet:N8K70_06590"/>